<organism evidence="6 7">
    <name type="scientific">Marinobacter segnicrescens</name>
    <dbReference type="NCBI Taxonomy" id="430453"/>
    <lineage>
        <taxon>Bacteria</taxon>
        <taxon>Pseudomonadati</taxon>
        <taxon>Pseudomonadota</taxon>
        <taxon>Gammaproteobacteria</taxon>
        <taxon>Pseudomonadales</taxon>
        <taxon>Marinobacteraceae</taxon>
        <taxon>Marinobacter</taxon>
    </lineage>
</organism>
<accession>A0A1I0A988</accession>
<dbReference type="SUPFAM" id="SSF53850">
    <property type="entry name" value="Periplasmic binding protein-like II"/>
    <property type="match status" value="1"/>
</dbReference>
<evidence type="ECO:0000256" key="4">
    <source>
        <dbReference type="ARBA" id="ARBA00022927"/>
    </source>
</evidence>
<keyword evidence="4" id="KW-0813">Transport</keyword>
<dbReference type="GO" id="GO:1904680">
    <property type="term" value="F:peptide transmembrane transporter activity"/>
    <property type="evidence" value="ECO:0007669"/>
    <property type="project" value="TreeGrafter"/>
</dbReference>
<dbReference type="GO" id="GO:0015833">
    <property type="term" value="P:peptide transport"/>
    <property type="evidence" value="ECO:0007669"/>
    <property type="project" value="UniProtKB-KW"/>
</dbReference>
<dbReference type="Gene3D" id="3.90.76.10">
    <property type="entry name" value="Dipeptide-binding Protein, Domain 1"/>
    <property type="match status" value="1"/>
</dbReference>
<evidence type="ECO:0000256" key="1">
    <source>
        <dbReference type="ARBA" id="ARBA00005695"/>
    </source>
</evidence>
<dbReference type="InterPro" id="IPR039424">
    <property type="entry name" value="SBP_5"/>
</dbReference>
<dbReference type="Gene3D" id="3.10.105.10">
    <property type="entry name" value="Dipeptide-binding Protein, Domain 3"/>
    <property type="match status" value="1"/>
</dbReference>
<reference evidence="7" key="1">
    <citation type="submission" date="2016-10" db="EMBL/GenBank/DDBJ databases">
        <authorList>
            <person name="Varghese N."/>
            <person name="Submissions S."/>
        </authorList>
    </citation>
    <scope>NUCLEOTIDE SEQUENCE [LARGE SCALE GENOMIC DNA]</scope>
    <source>
        <strain evidence="7">CGMCC 1.6489</strain>
    </source>
</reference>
<evidence type="ECO:0000313" key="7">
    <source>
        <dbReference type="Proteomes" id="UP000198762"/>
    </source>
</evidence>
<keyword evidence="2" id="KW-0732">Signal</keyword>
<proteinExistence type="inferred from homology"/>
<dbReference type="Proteomes" id="UP000198762">
    <property type="component" value="Unassembled WGS sequence"/>
</dbReference>
<dbReference type="InterPro" id="IPR000914">
    <property type="entry name" value="SBP_5_dom"/>
</dbReference>
<dbReference type="CDD" id="cd08496">
    <property type="entry name" value="PBP2_NikA_DppA_OppA_like_9"/>
    <property type="match status" value="1"/>
</dbReference>
<keyword evidence="4" id="KW-0653">Protein transport</keyword>
<dbReference type="EMBL" id="FOHZ01000002">
    <property type="protein sequence ID" value="SES90250.1"/>
    <property type="molecule type" value="Genomic_DNA"/>
</dbReference>
<dbReference type="Gene3D" id="3.40.190.10">
    <property type="entry name" value="Periplasmic binding protein-like II"/>
    <property type="match status" value="1"/>
</dbReference>
<dbReference type="GO" id="GO:0043190">
    <property type="term" value="C:ATP-binding cassette (ABC) transporter complex"/>
    <property type="evidence" value="ECO:0007669"/>
    <property type="project" value="InterPro"/>
</dbReference>
<dbReference type="OrthoDB" id="9801912at2"/>
<feature type="domain" description="Solute-binding protein family 5" evidence="5">
    <location>
        <begin position="94"/>
        <end position="442"/>
    </location>
</feature>
<dbReference type="RefSeq" id="WP_091848926.1">
    <property type="nucleotide sequence ID" value="NZ_FOHZ01000002.1"/>
</dbReference>
<dbReference type="InterPro" id="IPR006311">
    <property type="entry name" value="TAT_signal"/>
</dbReference>
<dbReference type="PANTHER" id="PTHR30290">
    <property type="entry name" value="PERIPLASMIC BINDING COMPONENT OF ABC TRANSPORTER"/>
    <property type="match status" value="1"/>
</dbReference>
<dbReference type="GO" id="GO:0030288">
    <property type="term" value="C:outer membrane-bounded periplasmic space"/>
    <property type="evidence" value="ECO:0007669"/>
    <property type="project" value="UniProtKB-ARBA"/>
</dbReference>
<comment type="similarity">
    <text evidence="1">Belongs to the bacterial solute-binding protein 5 family.</text>
</comment>
<dbReference type="AlphaFoldDB" id="A0A1I0A988"/>
<sequence length="527" mass="57714">MRSKDKSVVAKGNGFTLGRREFLGLMAGTAAVASMAGPSALLAKVKDNGGTLRVGAAANPSSMDPATGGSGSDHVFLFPVFATLVDWEYDTLKAIPGLAKSWEYPDPQTLVLNIREGVTFHDGTTLDAEAVKFNLDRNRTDPRSNIRADLASVESVEVSAPYQVKLNLKAPDTSLPLVLSDRAGMMVSPSAIKKFGEDSDRNPVGAGPMKFVEWNDGDSITLERNPDYWKNERPLVDGITFRIITDSSTRLRSVMSGQNDLAYQLEGRQKPLIERGGSVEGVSGSTVYCFQIYLNHSKGPLSNVKVRQALNYAIDREALVRASMHGAGEPAYMNLPSSHWAYDADVAKLYPYDPDKARQLLTEAGYPDGIDLDMRGYNDQGSVQRQEILMAMLKDVGIRGRFKTGTISDMSAAYFARGEGDFLVSAWTGRPDPSLTYALLYAGDSYFNAGKVEPPEGLMDAIRASRSTNDIEERKKAFSTVQRIVMENALVVPLAFRQDIMAHTDKVNNLQTNLLGKPKFEHVYLES</sequence>
<dbReference type="InterPro" id="IPR030678">
    <property type="entry name" value="Peptide/Ni-bd"/>
</dbReference>
<dbReference type="GO" id="GO:0015031">
    <property type="term" value="P:protein transport"/>
    <property type="evidence" value="ECO:0007669"/>
    <property type="project" value="UniProtKB-KW"/>
</dbReference>
<evidence type="ECO:0000256" key="3">
    <source>
        <dbReference type="ARBA" id="ARBA00022856"/>
    </source>
</evidence>
<keyword evidence="3" id="KW-0571">Peptide transport</keyword>
<protein>
    <submittedName>
        <fullName evidence="6">Peptide/nickel transport system substrate-binding protein</fullName>
    </submittedName>
</protein>
<dbReference type="Pfam" id="PF00496">
    <property type="entry name" value="SBP_bac_5"/>
    <property type="match status" value="1"/>
</dbReference>
<dbReference type="PANTHER" id="PTHR30290:SF38">
    <property type="entry name" value="D,D-DIPEPTIDE-BINDING PERIPLASMIC PROTEIN DDPA-RELATED"/>
    <property type="match status" value="1"/>
</dbReference>
<name>A0A1I0A988_9GAMM</name>
<dbReference type="PROSITE" id="PS51318">
    <property type="entry name" value="TAT"/>
    <property type="match status" value="1"/>
</dbReference>
<evidence type="ECO:0000313" key="6">
    <source>
        <dbReference type="EMBL" id="SES90250.1"/>
    </source>
</evidence>
<dbReference type="PIRSF" id="PIRSF002741">
    <property type="entry name" value="MppA"/>
    <property type="match status" value="1"/>
</dbReference>
<dbReference type="STRING" id="430453.SAMN04487962_102249"/>
<keyword evidence="7" id="KW-1185">Reference proteome</keyword>
<evidence type="ECO:0000256" key="2">
    <source>
        <dbReference type="ARBA" id="ARBA00022729"/>
    </source>
</evidence>
<evidence type="ECO:0000259" key="5">
    <source>
        <dbReference type="Pfam" id="PF00496"/>
    </source>
</evidence>
<gene>
    <name evidence="6" type="ORF">SAMN04487962_102249</name>
</gene>